<accession>A0A927GS14</accession>
<dbReference type="GO" id="GO:0046872">
    <property type="term" value="F:metal ion binding"/>
    <property type="evidence" value="ECO:0007669"/>
    <property type="project" value="UniProtKB-KW"/>
</dbReference>
<feature type="domain" description="Sulfatase N-terminal" evidence="3">
    <location>
        <begin position="4"/>
        <end position="355"/>
    </location>
</feature>
<proteinExistence type="predicted"/>
<keyword evidence="1" id="KW-0479">Metal-binding</keyword>
<dbReference type="PANTHER" id="PTHR45953:SF1">
    <property type="entry name" value="IDURONATE 2-SULFATASE"/>
    <property type="match status" value="1"/>
</dbReference>
<dbReference type="Proteomes" id="UP000621560">
    <property type="component" value="Unassembled WGS sequence"/>
</dbReference>
<evidence type="ECO:0000256" key="1">
    <source>
        <dbReference type="ARBA" id="ARBA00022723"/>
    </source>
</evidence>
<evidence type="ECO:0000256" key="2">
    <source>
        <dbReference type="ARBA" id="ARBA00022801"/>
    </source>
</evidence>
<dbReference type="InterPro" id="IPR000917">
    <property type="entry name" value="Sulfatase_N"/>
</dbReference>
<dbReference type="InterPro" id="IPR017850">
    <property type="entry name" value="Alkaline_phosphatase_core_sf"/>
</dbReference>
<dbReference type="Gene3D" id="3.40.720.10">
    <property type="entry name" value="Alkaline Phosphatase, subunit A"/>
    <property type="match status" value="1"/>
</dbReference>
<name>A0A927GS14_9BACL</name>
<evidence type="ECO:0000313" key="4">
    <source>
        <dbReference type="EMBL" id="MBD2845565.1"/>
    </source>
</evidence>
<dbReference type="AlphaFoldDB" id="A0A927GS14"/>
<organism evidence="4 5">
    <name type="scientific">Paenibacillus sabuli</name>
    <dbReference type="NCBI Taxonomy" id="2772509"/>
    <lineage>
        <taxon>Bacteria</taxon>
        <taxon>Bacillati</taxon>
        <taxon>Bacillota</taxon>
        <taxon>Bacilli</taxon>
        <taxon>Bacillales</taxon>
        <taxon>Paenibacillaceae</taxon>
        <taxon>Paenibacillus</taxon>
    </lineage>
</organism>
<sequence length="463" mass="51167">MNRPNLVFITTDHQRADSLHMTQCGREVTPHLNRLAAQSAQFERAYCSAPLCVPARTALATGKYPTASGVVCNDWSGETAGDHPPMHQMLAEAGYRLGHFGPQHIRLRPELTARVPFAAYADTDDYRRHAADRGLPAPDPRSRRAVRELQDGNYAATQYSSAHVSAWDGPLADFQDCYFTERAAAFVREQAGTDAPFALFLNIWAPHPPLAVPHPYAGLFDPERIELPANVGLAATGEPAGRRRGVPAQLAEDVTIDAWRRAWAAHLALTHLADACVGRIVEALQQGGVFEDTLLLFMSDHGEHLGQHRMYQKMEMYEQALRVPMLIRLPGTQPVRCEEVVSHLDVLPTMLDALGLDRPAQLDGQSLLPVLRGGAAPADRSVFAQYSGNPRPGDIRRAVVTKRYKYIYDPADAAELYDLLLDPLETVNLAADPAHATVREALHRRMLEWAAAHADTWIGRDNE</sequence>
<keyword evidence="5" id="KW-1185">Reference proteome</keyword>
<comment type="caution">
    <text evidence="4">The sequence shown here is derived from an EMBL/GenBank/DDBJ whole genome shotgun (WGS) entry which is preliminary data.</text>
</comment>
<evidence type="ECO:0000313" key="5">
    <source>
        <dbReference type="Proteomes" id="UP000621560"/>
    </source>
</evidence>
<dbReference type="GO" id="GO:0008484">
    <property type="term" value="F:sulfuric ester hydrolase activity"/>
    <property type="evidence" value="ECO:0007669"/>
    <property type="project" value="TreeGrafter"/>
</dbReference>
<gene>
    <name evidence="4" type="ORF">IDH44_10220</name>
</gene>
<reference evidence="4" key="1">
    <citation type="submission" date="2020-09" db="EMBL/GenBank/DDBJ databases">
        <title>A novel bacterium of genus Paenibacillus, isolated from South China Sea.</title>
        <authorList>
            <person name="Huang H."/>
            <person name="Mo K."/>
            <person name="Hu Y."/>
        </authorList>
    </citation>
    <scope>NUCLEOTIDE SEQUENCE</scope>
    <source>
        <strain evidence="4">IB182496</strain>
    </source>
</reference>
<dbReference type="EMBL" id="JACXIZ010000016">
    <property type="protein sequence ID" value="MBD2845565.1"/>
    <property type="molecule type" value="Genomic_DNA"/>
</dbReference>
<dbReference type="RefSeq" id="WP_190917262.1">
    <property type="nucleotide sequence ID" value="NZ_JACXIZ010000016.1"/>
</dbReference>
<dbReference type="Pfam" id="PF00884">
    <property type="entry name" value="Sulfatase"/>
    <property type="match status" value="1"/>
</dbReference>
<dbReference type="GO" id="GO:0005737">
    <property type="term" value="C:cytoplasm"/>
    <property type="evidence" value="ECO:0007669"/>
    <property type="project" value="TreeGrafter"/>
</dbReference>
<keyword evidence="2 4" id="KW-0378">Hydrolase</keyword>
<dbReference type="PANTHER" id="PTHR45953">
    <property type="entry name" value="IDURONATE 2-SULFATASE"/>
    <property type="match status" value="1"/>
</dbReference>
<protein>
    <submittedName>
        <fullName evidence="4">Sulfatase-like hydrolase/transferase</fullName>
    </submittedName>
</protein>
<dbReference type="SUPFAM" id="SSF53649">
    <property type="entry name" value="Alkaline phosphatase-like"/>
    <property type="match status" value="1"/>
</dbReference>
<evidence type="ECO:0000259" key="3">
    <source>
        <dbReference type="Pfam" id="PF00884"/>
    </source>
</evidence>